<proteinExistence type="predicted"/>
<keyword evidence="2" id="KW-1185">Reference proteome</keyword>
<reference evidence="1" key="1">
    <citation type="submission" date="2022-05" db="EMBL/GenBank/DDBJ databases">
        <title>The Musa troglodytarum L. genome provides insights into the mechanism of non-climacteric behaviour and enrichment of carotenoids.</title>
        <authorList>
            <person name="Wang J."/>
        </authorList>
    </citation>
    <scope>NUCLEOTIDE SEQUENCE</scope>
    <source>
        <tissue evidence="1">Leaf</tissue>
    </source>
</reference>
<dbReference type="EMBL" id="CP097511">
    <property type="protein sequence ID" value="URE45438.1"/>
    <property type="molecule type" value="Genomic_DNA"/>
</dbReference>
<evidence type="ECO:0000313" key="2">
    <source>
        <dbReference type="Proteomes" id="UP001055439"/>
    </source>
</evidence>
<gene>
    <name evidence="1" type="ORF">MUK42_15414</name>
</gene>
<accession>A0A9E7IED2</accession>
<dbReference type="Proteomes" id="UP001055439">
    <property type="component" value="Chromosome 9"/>
</dbReference>
<dbReference type="AlphaFoldDB" id="A0A9E7IED2"/>
<evidence type="ECO:0000313" key="1">
    <source>
        <dbReference type="EMBL" id="URE45438.1"/>
    </source>
</evidence>
<organism evidence="1 2">
    <name type="scientific">Musa troglodytarum</name>
    <name type="common">fe'i banana</name>
    <dbReference type="NCBI Taxonomy" id="320322"/>
    <lineage>
        <taxon>Eukaryota</taxon>
        <taxon>Viridiplantae</taxon>
        <taxon>Streptophyta</taxon>
        <taxon>Embryophyta</taxon>
        <taxon>Tracheophyta</taxon>
        <taxon>Spermatophyta</taxon>
        <taxon>Magnoliopsida</taxon>
        <taxon>Liliopsida</taxon>
        <taxon>Zingiberales</taxon>
        <taxon>Musaceae</taxon>
        <taxon>Musa</taxon>
    </lineage>
</organism>
<name>A0A9E7IED2_9LILI</name>
<sequence length="55" mass="6378">MRKKRKLIAQLSFSDAAMSCFHMNRDAPRVKALYREQPWLKTLISDTQVGRKALA</sequence>
<protein>
    <submittedName>
        <fullName evidence="1">Uncharacterized protein</fullName>
    </submittedName>
</protein>